<evidence type="ECO:0000313" key="3">
    <source>
        <dbReference type="Proteomes" id="UP000886743"/>
    </source>
</evidence>
<gene>
    <name evidence="2" type="ORF">IAC74_03300</name>
</gene>
<dbReference type="Pfam" id="PF12670">
    <property type="entry name" value="DUF3792"/>
    <property type="match status" value="1"/>
</dbReference>
<reference evidence="2" key="2">
    <citation type="journal article" date="2021" name="PeerJ">
        <title>Extensive microbial diversity within the chicken gut microbiome revealed by metagenomics and culture.</title>
        <authorList>
            <person name="Gilroy R."/>
            <person name="Ravi A."/>
            <person name="Getino M."/>
            <person name="Pursley I."/>
            <person name="Horton D.L."/>
            <person name="Alikhan N.F."/>
            <person name="Baker D."/>
            <person name="Gharbi K."/>
            <person name="Hall N."/>
            <person name="Watson M."/>
            <person name="Adriaenssens E.M."/>
            <person name="Foster-Nyarko E."/>
            <person name="Jarju S."/>
            <person name="Secka A."/>
            <person name="Antonio M."/>
            <person name="Oren A."/>
            <person name="Chaudhuri R.R."/>
            <person name="La Ragione R."/>
            <person name="Hildebrand F."/>
            <person name="Pallen M.J."/>
        </authorList>
    </citation>
    <scope>NUCLEOTIDE SEQUENCE</scope>
    <source>
        <strain evidence="2">4920</strain>
    </source>
</reference>
<organism evidence="2 3">
    <name type="scientific">Candidatus Aphodoplasma excrementigallinarum</name>
    <dbReference type="NCBI Taxonomy" id="2840673"/>
    <lineage>
        <taxon>Bacteria</taxon>
        <taxon>Bacillati</taxon>
        <taxon>Bacillota</taxon>
        <taxon>Clostridia</taxon>
        <taxon>Eubacteriales</taxon>
        <taxon>Candidatus Aphodoplasma</taxon>
    </lineage>
</organism>
<feature type="transmembrane region" description="Helical" evidence="1">
    <location>
        <begin position="20"/>
        <end position="45"/>
    </location>
</feature>
<sequence>MSHLSTANTENTSKKNALSVVFGVVTALIISFAAFAILAAVMLWGGIGEGLAGPLTIAASVISILAGAFLTARRIGEKGWLWGAVCGLVYYIIVYICALSAMMEFNFSLKTLLMLLLGAVCGMAGGILGVNAGTKKRRR</sequence>
<evidence type="ECO:0000313" key="2">
    <source>
        <dbReference type="EMBL" id="HIV02575.1"/>
    </source>
</evidence>
<reference evidence="2" key="1">
    <citation type="submission" date="2020-10" db="EMBL/GenBank/DDBJ databases">
        <authorList>
            <person name="Gilroy R."/>
        </authorList>
    </citation>
    <scope>NUCLEOTIDE SEQUENCE</scope>
    <source>
        <strain evidence="2">4920</strain>
    </source>
</reference>
<name>A0A9D1SZJ3_9FIRM</name>
<feature type="transmembrane region" description="Helical" evidence="1">
    <location>
        <begin position="79"/>
        <end position="101"/>
    </location>
</feature>
<feature type="transmembrane region" description="Helical" evidence="1">
    <location>
        <begin position="51"/>
        <end position="72"/>
    </location>
</feature>
<accession>A0A9D1SZJ3</accession>
<dbReference type="EMBL" id="DVOF01000094">
    <property type="protein sequence ID" value="HIV02575.1"/>
    <property type="molecule type" value="Genomic_DNA"/>
</dbReference>
<dbReference type="Proteomes" id="UP000886743">
    <property type="component" value="Unassembled WGS sequence"/>
</dbReference>
<dbReference type="NCBIfam" id="TIGR04086">
    <property type="entry name" value="TIGR04086_membr"/>
    <property type="match status" value="1"/>
</dbReference>
<protein>
    <submittedName>
        <fullName evidence="2">TIGR04086 family membrane protein</fullName>
    </submittedName>
</protein>
<dbReference type="InterPro" id="IPR023804">
    <property type="entry name" value="DUF3792_TM"/>
</dbReference>
<keyword evidence="1" id="KW-0472">Membrane</keyword>
<proteinExistence type="predicted"/>
<evidence type="ECO:0000256" key="1">
    <source>
        <dbReference type="SAM" id="Phobius"/>
    </source>
</evidence>
<dbReference type="AlphaFoldDB" id="A0A9D1SZJ3"/>
<feature type="transmembrane region" description="Helical" evidence="1">
    <location>
        <begin position="113"/>
        <end position="133"/>
    </location>
</feature>
<comment type="caution">
    <text evidence="2">The sequence shown here is derived from an EMBL/GenBank/DDBJ whole genome shotgun (WGS) entry which is preliminary data.</text>
</comment>
<keyword evidence="1" id="KW-0812">Transmembrane</keyword>
<keyword evidence="1" id="KW-1133">Transmembrane helix</keyword>